<reference evidence="1" key="1">
    <citation type="journal article" date="2015" name="Nature">
        <title>Complex archaea that bridge the gap between prokaryotes and eukaryotes.</title>
        <authorList>
            <person name="Spang A."/>
            <person name="Saw J.H."/>
            <person name="Jorgensen S.L."/>
            <person name="Zaremba-Niedzwiedzka K."/>
            <person name="Martijn J."/>
            <person name="Lind A.E."/>
            <person name="van Eijk R."/>
            <person name="Schleper C."/>
            <person name="Guy L."/>
            <person name="Ettema T.J."/>
        </authorList>
    </citation>
    <scope>NUCLEOTIDE SEQUENCE</scope>
</reference>
<dbReference type="EMBL" id="LAZR01034150">
    <property type="protein sequence ID" value="KKL46118.1"/>
    <property type="molecule type" value="Genomic_DNA"/>
</dbReference>
<proteinExistence type="predicted"/>
<evidence type="ECO:0000313" key="1">
    <source>
        <dbReference type="EMBL" id="KKL46118.1"/>
    </source>
</evidence>
<dbReference type="AlphaFoldDB" id="A0A0F9C9P2"/>
<sequence length="51" mass="5946">MIPKNIKDAIIEEQNKTINEEIAKRKLTTIDNKLSTGKRDSKDISKRDCDW</sequence>
<name>A0A0F9C9P2_9ZZZZ</name>
<accession>A0A0F9C9P2</accession>
<organism evidence="1">
    <name type="scientific">marine sediment metagenome</name>
    <dbReference type="NCBI Taxonomy" id="412755"/>
    <lineage>
        <taxon>unclassified sequences</taxon>
        <taxon>metagenomes</taxon>
        <taxon>ecological metagenomes</taxon>
    </lineage>
</organism>
<comment type="caution">
    <text evidence="1">The sequence shown here is derived from an EMBL/GenBank/DDBJ whole genome shotgun (WGS) entry which is preliminary data.</text>
</comment>
<protein>
    <submittedName>
        <fullName evidence="1">Uncharacterized protein</fullName>
    </submittedName>
</protein>
<gene>
    <name evidence="1" type="ORF">LCGC14_2348760</name>
</gene>